<reference evidence="1" key="1">
    <citation type="submission" date="2020-08" db="EMBL/GenBank/DDBJ databases">
        <title>Genomic Encyclopedia of Type Strains, Phase IV (KMG-V): Genome sequencing to study the core and pangenomes of soil and plant-associated prokaryotes.</title>
        <authorList>
            <person name="Whitman W."/>
        </authorList>
    </citation>
    <scope>NUCLEOTIDE SEQUENCE [LARGE SCALE GENOMIC DNA]</scope>
    <source>
        <strain evidence="1">M8UP27</strain>
    </source>
</reference>
<proteinExistence type="predicted"/>
<dbReference type="AlphaFoldDB" id="A0A7W8MR15"/>
<name>A0A7W8MR15_9BACT</name>
<dbReference type="EMBL" id="JACHDY010000001">
    <property type="protein sequence ID" value="MBB5316375.1"/>
    <property type="molecule type" value="Genomic_DNA"/>
</dbReference>
<comment type="caution">
    <text evidence="1">The sequence shown here is derived from an EMBL/GenBank/DDBJ whole genome shotgun (WGS) entry which is preliminary data.</text>
</comment>
<organism evidence="1 2">
    <name type="scientific">Tunturiibacter empetritectus</name>
    <dbReference type="NCBI Taxonomy" id="3069691"/>
    <lineage>
        <taxon>Bacteria</taxon>
        <taxon>Pseudomonadati</taxon>
        <taxon>Acidobacteriota</taxon>
        <taxon>Terriglobia</taxon>
        <taxon>Terriglobales</taxon>
        <taxon>Acidobacteriaceae</taxon>
        <taxon>Tunturiibacter</taxon>
    </lineage>
</organism>
<accession>A0A7W8MR15</accession>
<evidence type="ECO:0000313" key="2">
    <source>
        <dbReference type="Proteomes" id="UP000568106"/>
    </source>
</evidence>
<protein>
    <submittedName>
        <fullName evidence="1">Uncharacterized protein</fullName>
    </submittedName>
</protein>
<gene>
    <name evidence="1" type="ORF">HDF09_001025</name>
</gene>
<keyword evidence="2" id="KW-1185">Reference proteome</keyword>
<sequence>MGHPALVFKAGEAKFWIPTHRGETAMDGAPGDLYVCEGRRFARGAMPTHAMRLHEWGPRLWFSKQARQSFGFPPIAVRLRWMGHPFVCAMKMGPDLFALFGYAEADEGYGSEGVGAVDGD</sequence>
<dbReference type="Proteomes" id="UP000568106">
    <property type="component" value="Unassembled WGS sequence"/>
</dbReference>
<evidence type="ECO:0000313" key="1">
    <source>
        <dbReference type="EMBL" id="MBB5316375.1"/>
    </source>
</evidence>